<evidence type="ECO:0000259" key="4">
    <source>
        <dbReference type="PROSITE" id="PS51462"/>
    </source>
</evidence>
<reference evidence="5 6" key="1">
    <citation type="submission" date="2014-10" db="EMBL/GenBank/DDBJ databases">
        <title>Genome sequence of Micropolyspora internatus JCM3315.</title>
        <authorList>
            <person name="Shin S.-K."/>
            <person name="Yi H."/>
        </authorList>
    </citation>
    <scope>NUCLEOTIDE SEQUENCE [LARGE SCALE GENOMIC DNA]</scope>
    <source>
        <strain evidence="5 6">JCM 3315</strain>
    </source>
</reference>
<dbReference type="PANTHER" id="PTHR43736:SF1">
    <property type="entry name" value="DIHYDRONEOPTERIN TRIPHOSPHATE DIPHOSPHATASE"/>
    <property type="match status" value="1"/>
</dbReference>
<evidence type="ECO:0000313" key="6">
    <source>
        <dbReference type="Proteomes" id="UP000030848"/>
    </source>
</evidence>
<dbReference type="InterPro" id="IPR015797">
    <property type="entry name" value="NUDIX_hydrolase-like_dom_sf"/>
</dbReference>
<organism evidence="5 6">
    <name type="scientific">Saccharomonospora viridis</name>
    <dbReference type="NCBI Taxonomy" id="1852"/>
    <lineage>
        <taxon>Bacteria</taxon>
        <taxon>Bacillati</taxon>
        <taxon>Actinomycetota</taxon>
        <taxon>Actinomycetes</taxon>
        <taxon>Pseudonocardiales</taxon>
        <taxon>Pseudonocardiaceae</taxon>
        <taxon>Saccharomonospora</taxon>
    </lineage>
</organism>
<feature type="domain" description="Nudix hydrolase" evidence="4">
    <location>
        <begin position="11"/>
        <end position="138"/>
    </location>
</feature>
<sequence>MSKVGGQTVVATVRCVGGIVFDSSGRLLLVRRGHAPGKGLWSLPGGRVETGENDTEAVMRELREETGLAVRPLTLAGTLTRGQYEIHDYTCIVEGGQLRPGDDADDVKWVDSAEFTALDEAGHLTEDLAETLRLWNALPRR</sequence>
<dbReference type="PRINTS" id="PR00502">
    <property type="entry name" value="NUDIXFAMILY"/>
</dbReference>
<dbReference type="PANTHER" id="PTHR43736">
    <property type="entry name" value="ADP-RIBOSE PYROPHOSPHATASE"/>
    <property type="match status" value="1"/>
</dbReference>
<evidence type="ECO:0000313" key="5">
    <source>
        <dbReference type="EMBL" id="KHF43941.1"/>
    </source>
</evidence>
<comment type="similarity">
    <text evidence="1 3">Belongs to the Nudix hydrolase family.</text>
</comment>
<dbReference type="AlphaFoldDB" id="A0A837DBG6"/>
<accession>A0A837DBG6</accession>
<dbReference type="InterPro" id="IPR020084">
    <property type="entry name" value="NUDIX_hydrolase_CS"/>
</dbReference>
<dbReference type="CDD" id="cd04673">
    <property type="entry name" value="NUDIX_ADPRase"/>
    <property type="match status" value="1"/>
</dbReference>
<dbReference type="SUPFAM" id="SSF55811">
    <property type="entry name" value="Nudix"/>
    <property type="match status" value="1"/>
</dbReference>
<dbReference type="Proteomes" id="UP000030848">
    <property type="component" value="Unassembled WGS sequence"/>
</dbReference>
<dbReference type="OrthoDB" id="9804442at2"/>
<evidence type="ECO:0000256" key="2">
    <source>
        <dbReference type="ARBA" id="ARBA00022801"/>
    </source>
</evidence>
<comment type="caution">
    <text evidence="5">The sequence shown here is derived from an EMBL/GenBank/DDBJ whole genome shotgun (WGS) entry which is preliminary data.</text>
</comment>
<dbReference type="Pfam" id="PF00293">
    <property type="entry name" value="NUDIX"/>
    <property type="match status" value="1"/>
</dbReference>
<proteinExistence type="inferred from homology"/>
<keyword evidence="2 3" id="KW-0378">Hydrolase</keyword>
<dbReference type="GO" id="GO:0016787">
    <property type="term" value="F:hydrolase activity"/>
    <property type="evidence" value="ECO:0007669"/>
    <property type="project" value="UniProtKB-KW"/>
</dbReference>
<dbReference type="InterPro" id="IPR000086">
    <property type="entry name" value="NUDIX_hydrolase_dom"/>
</dbReference>
<dbReference type="OMA" id="YHYVLVD"/>
<dbReference type="PROSITE" id="PS51462">
    <property type="entry name" value="NUDIX"/>
    <property type="match status" value="1"/>
</dbReference>
<dbReference type="RefSeq" id="WP_012796156.1">
    <property type="nucleotide sequence ID" value="NZ_CALJZO010000016.1"/>
</dbReference>
<dbReference type="Gene3D" id="3.90.79.10">
    <property type="entry name" value="Nucleoside Triphosphate Pyrophosphohydrolase"/>
    <property type="match status" value="1"/>
</dbReference>
<dbReference type="InterPro" id="IPR020476">
    <property type="entry name" value="Nudix_hydrolase"/>
</dbReference>
<evidence type="ECO:0000256" key="3">
    <source>
        <dbReference type="RuleBase" id="RU003476"/>
    </source>
</evidence>
<name>A0A837DBG6_9PSEU</name>
<dbReference type="EMBL" id="JRZE01000004">
    <property type="protein sequence ID" value="KHF43941.1"/>
    <property type="molecule type" value="Genomic_DNA"/>
</dbReference>
<dbReference type="PROSITE" id="PS00893">
    <property type="entry name" value="NUDIX_BOX"/>
    <property type="match status" value="1"/>
</dbReference>
<gene>
    <name evidence="5" type="ORF">MINT15_22460</name>
</gene>
<evidence type="ECO:0000256" key="1">
    <source>
        <dbReference type="ARBA" id="ARBA00005582"/>
    </source>
</evidence>
<protein>
    <submittedName>
        <fullName evidence="5">NUDIX hydrolase</fullName>
    </submittedName>
</protein>